<dbReference type="AlphaFoldDB" id="A0A409VFQ3"/>
<dbReference type="OrthoDB" id="406156at2759"/>
<dbReference type="SUPFAM" id="SSF51197">
    <property type="entry name" value="Clavaminate synthase-like"/>
    <property type="match status" value="1"/>
</dbReference>
<evidence type="ECO:0000313" key="8">
    <source>
        <dbReference type="Proteomes" id="UP000284842"/>
    </source>
</evidence>
<protein>
    <recommendedName>
        <fullName evidence="9">Fe2OG dioxygenase domain-containing protein</fullName>
    </recommendedName>
</protein>
<dbReference type="InterPro" id="IPR044861">
    <property type="entry name" value="IPNS-like_FE2OG_OXY"/>
</dbReference>
<dbReference type="InterPro" id="IPR027443">
    <property type="entry name" value="IPNS-like_sf"/>
</dbReference>
<gene>
    <name evidence="7" type="ORF">CVT24_003034</name>
</gene>
<evidence type="ECO:0008006" key="9">
    <source>
        <dbReference type="Google" id="ProtNLM"/>
    </source>
</evidence>
<proteinExistence type="inferred from homology"/>
<dbReference type="STRING" id="181874.A0A409VFQ3"/>
<dbReference type="Gene3D" id="2.60.120.330">
    <property type="entry name" value="B-lactam Antibiotic, Isopenicillin N Synthase, Chain"/>
    <property type="match status" value="1"/>
</dbReference>
<keyword evidence="4" id="KW-0408">Iron</keyword>
<dbReference type="InterPro" id="IPR026992">
    <property type="entry name" value="DIOX_N"/>
</dbReference>
<comment type="similarity">
    <text evidence="1">Belongs to the iron/ascorbate-dependent oxidoreductase family.</text>
</comment>
<keyword evidence="3" id="KW-0560">Oxidoreductase</keyword>
<evidence type="ECO:0000259" key="5">
    <source>
        <dbReference type="Pfam" id="PF03171"/>
    </source>
</evidence>
<organism evidence="7 8">
    <name type="scientific">Panaeolus cyanescens</name>
    <dbReference type="NCBI Taxonomy" id="181874"/>
    <lineage>
        <taxon>Eukaryota</taxon>
        <taxon>Fungi</taxon>
        <taxon>Dikarya</taxon>
        <taxon>Basidiomycota</taxon>
        <taxon>Agaricomycotina</taxon>
        <taxon>Agaricomycetes</taxon>
        <taxon>Agaricomycetidae</taxon>
        <taxon>Agaricales</taxon>
        <taxon>Agaricineae</taxon>
        <taxon>Galeropsidaceae</taxon>
        <taxon>Panaeolus</taxon>
    </lineage>
</organism>
<feature type="domain" description="Non-haem dioxygenase N-terminal" evidence="6">
    <location>
        <begin position="25"/>
        <end position="131"/>
    </location>
</feature>
<dbReference type="InParanoid" id="A0A409VFQ3"/>
<evidence type="ECO:0000256" key="3">
    <source>
        <dbReference type="ARBA" id="ARBA00023002"/>
    </source>
</evidence>
<dbReference type="EMBL" id="NHTK01006077">
    <property type="protein sequence ID" value="PPQ65080.1"/>
    <property type="molecule type" value="Genomic_DNA"/>
</dbReference>
<evidence type="ECO:0000313" key="7">
    <source>
        <dbReference type="EMBL" id="PPQ65080.1"/>
    </source>
</evidence>
<dbReference type="PANTHER" id="PTHR10209:SF172">
    <property type="entry name" value="FE2OG DIOXYGENASE DOMAIN-CONTAINING PROTEIN"/>
    <property type="match status" value="1"/>
</dbReference>
<accession>A0A409VFQ3</accession>
<keyword evidence="8" id="KW-1185">Reference proteome</keyword>
<evidence type="ECO:0000256" key="1">
    <source>
        <dbReference type="ARBA" id="ARBA00008056"/>
    </source>
</evidence>
<sequence length="344" mass="38886">MVDEMPAIHPLDIPPTEVDLEYADLPIIDLSLCESHEGRCTLARKIAEALSETGFFYVVNHGTSVEEVRRMFAIADVPFSQVDDEEKALYTGDIKEGGLYRGYKARQAWHVQNGVRDQIEIYNVNRNVNLREHPLALRPYLPQISAFAHHVHENILHQILRLLALGLELPEETFVNIHNFSAEGDSSVRFLKYYPRSEDDEVKSQSVWLKGHTDLGTLTIMYSQPIAALQIVNAGDTLNFLSGGFYQSTIHRVIQPPIDQRNKTRLGLLYSAMADDNVSLAPFVNSPVLQRVGVAEELKKKHHPTMAEWRSAKVTTFGQTQLVQRGDGVEEEVLLGHVVTKYYQ</sequence>
<dbReference type="GO" id="GO:0016491">
    <property type="term" value="F:oxidoreductase activity"/>
    <property type="evidence" value="ECO:0007669"/>
    <property type="project" value="UniProtKB-KW"/>
</dbReference>
<evidence type="ECO:0000256" key="4">
    <source>
        <dbReference type="ARBA" id="ARBA00023004"/>
    </source>
</evidence>
<dbReference type="PRINTS" id="PR00682">
    <property type="entry name" value="IPNSYNTHASE"/>
</dbReference>
<comment type="caution">
    <text evidence="7">The sequence shown here is derived from an EMBL/GenBank/DDBJ whole genome shotgun (WGS) entry which is preliminary data.</text>
</comment>
<evidence type="ECO:0000259" key="6">
    <source>
        <dbReference type="Pfam" id="PF14226"/>
    </source>
</evidence>
<dbReference type="Pfam" id="PF03171">
    <property type="entry name" value="2OG-FeII_Oxy"/>
    <property type="match status" value="1"/>
</dbReference>
<keyword evidence="2" id="KW-0479">Metal-binding</keyword>
<dbReference type="GO" id="GO:0046872">
    <property type="term" value="F:metal ion binding"/>
    <property type="evidence" value="ECO:0007669"/>
    <property type="project" value="UniProtKB-KW"/>
</dbReference>
<dbReference type="Proteomes" id="UP000284842">
    <property type="component" value="Unassembled WGS sequence"/>
</dbReference>
<name>A0A409VFQ3_9AGAR</name>
<feature type="domain" description="Isopenicillin N synthase-like Fe(2+) 2OG dioxygenase" evidence="5">
    <location>
        <begin position="188"/>
        <end position="259"/>
    </location>
</feature>
<dbReference type="Pfam" id="PF14226">
    <property type="entry name" value="DIOX_N"/>
    <property type="match status" value="1"/>
</dbReference>
<reference evidence="7 8" key="1">
    <citation type="journal article" date="2018" name="Evol. Lett.">
        <title>Horizontal gene cluster transfer increased hallucinogenic mushroom diversity.</title>
        <authorList>
            <person name="Reynolds H.T."/>
            <person name="Vijayakumar V."/>
            <person name="Gluck-Thaler E."/>
            <person name="Korotkin H.B."/>
            <person name="Matheny P.B."/>
            <person name="Slot J.C."/>
        </authorList>
    </citation>
    <scope>NUCLEOTIDE SEQUENCE [LARGE SCALE GENOMIC DNA]</scope>
    <source>
        <strain evidence="7 8">2629</strain>
    </source>
</reference>
<dbReference type="PANTHER" id="PTHR10209">
    <property type="entry name" value="OXIDOREDUCTASE, 2OG-FE II OXYGENASE FAMILY PROTEIN"/>
    <property type="match status" value="1"/>
</dbReference>
<evidence type="ECO:0000256" key="2">
    <source>
        <dbReference type="ARBA" id="ARBA00022723"/>
    </source>
</evidence>